<feature type="region of interest" description="Disordered" evidence="1">
    <location>
        <begin position="71"/>
        <end position="143"/>
    </location>
</feature>
<gene>
    <name evidence="2" type="ORF">DPMN_053149</name>
</gene>
<comment type="caution">
    <text evidence="2">The sequence shown here is derived from an EMBL/GenBank/DDBJ whole genome shotgun (WGS) entry which is preliminary data.</text>
</comment>
<dbReference type="EMBL" id="JAIWYP010000012">
    <property type="protein sequence ID" value="KAH3727220.1"/>
    <property type="molecule type" value="Genomic_DNA"/>
</dbReference>
<keyword evidence="3" id="KW-1185">Reference proteome</keyword>
<reference evidence="2" key="1">
    <citation type="journal article" date="2019" name="bioRxiv">
        <title>The Genome of the Zebra Mussel, Dreissena polymorpha: A Resource for Invasive Species Research.</title>
        <authorList>
            <person name="McCartney M.A."/>
            <person name="Auch B."/>
            <person name="Kono T."/>
            <person name="Mallez S."/>
            <person name="Zhang Y."/>
            <person name="Obille A."/>
            <person name="Becker A."/>
            <person name="Abrahante J.E."/>
            <person name="Garbe J."/>
            <person name="Badalamenti J.P."/>
            <person name="Herman A."/>
            <person name="Mangelson H."/>
            <person name="Liachko I."/>
            <person name="Sullivan S."/>
            <person name="Sone E.D."/>
            <person name="Koren S."/>
            <person name="Silverstein K.A.T."/>
            <person name="Beckman K.B."/>
            <person name="Gohl D.M."/>
        </authorList>
    </citation>
    <scope>NUCLEOTIDE SEQUENCE</scope>
    <source>
        <strain evidence="2">Duluth1</strain>
        <tissue evidence="2">Whole animal</tissue>
    </source>
</reference>
<reference evidence="2" key="2">
    <citation type="submission" date="2020-11" db="EMBL/GenBank/DDBJ databases">
        <authorList>
            <person name="McCartney M.A."/>
            <person name="Auch B."/>
            <person name="Kono T."/>
            <person name="Mallez S."/>
            <person name="Becker A."/>
            <person name="Gohl D.M."/>
            <person name="Silverstein K.A.T."/>
            <person name="Koren S."/>
            <person name="Bechman K.B."/>
            <person name="Herman A."/>
            <person name="Abrahante J.E."/>
            <person name="Garbe J."/>
        </authorList>
    </citation>
    <scope>NUCLEOTIDE SEQUENCE</scope>
    <source>
        <strain evidence="2">Duluth1</strain>
        <tissue evidence="2">Whole animal</tissue>
    </source>
</reference>
<protein>
    <submittedName>
        <fullName evidence="2">Uncharacterized protein</fullName>
    </submittedName>
</protein>
<accession>A0A9D4CN22</accession>
<dbReference type="Proteomes" id="UP000828390">
    <property type="component" value="Unassembled WGS sequence"/>
</dbReference>
<dbReference type="AlphaFoldDB" id="A0A9D4CN22"/>
<sequence length="196" mass="21398">MLGFPRFTPAVPDLAPVHPGRAPVHPGRSRITQRGSAGIIVRLGLYPENGVQIVYVVSRLGIDTLSRPPPVMPPLPRRPPLHRRIRPVPPPVRTNSTFVPGGLGIDTLSRPPPVMPPLPRRPPLHRRIRPVPPPVRTNSTGAAKDANATIESATGDYQELQAVQILREDEGGGLTVSRLSLNSLLWFQDLDPTSPW</sequence>
<organism evidence="2 3">
    <name type="scientific">Dreissena polymorpha</name>
    <name type="common">Zebra mussel</name>
    <name type="synonym">Mytilus polymorpha</name>
    <dbReference type="NCBI Taxonomy" id="45954"/>
    <lineage>
        <taxon>Eukaryota</taxon>
        <taxon>Metazoa</taxon>
        <taxon>Spiralia</taxon>
        <taxon>Lophotrochozoa</taxon>
        <taxon>Mollusca</taxon>
        <taxon>Bivalvia</taxon>
        <taxon>Autobranchia</taxon>
        <taxon>Heteroconchia</taxon>
        <taxon>Euheterodonta</taxon>
        <taxon>Imparidentia</taxon>
        <taxon>Neoheterodontei</taxon>
        <taxon>Myida</taxon>
        <taxon>Dreissenoidea</taxon>
        <taxon>Dreissenidae</taxon>
        <taxon>Dreissena</taxon>
    </lineage>
</organism>
<evidence type="ECO:0000313" key="2">
    <source>
        <dbReference type="EMBL" id="KAH3727220.1"/>
    </source>
</evidence>
<proteinExistence type="predicted"/>
<feature type="compositionally biased region" description="Pro residues" evidence="1">
    <location>
        <begin position="110"/>
        <end position="121"/>
    </location>
</feature>
<evidence type="ECO:0000256" key="1">
    <source>
        <dbReference type="SAM" id="MobiDB-lite"/>
    </source>
</evidence>
<name>A0A9D4CN22_DREPO</name>
<evidence type="ECO:0000313" key="3">
    <source>
        <dbReference type="Proteomes" id="UP000828390"/>
    </source>
</evidence>